<name>A0A4P6UK62_9BURK</name>
<dbReference type="EMBL" id="CP031395">
    <property type="protein sequence ID" value="QBK04500.1"/>
    <property type="molecule type" value="Genomic_DNA"/>
</dbReference>
<protein>
    <recommendedName>
        <fullName evidence="3">Apea-like HEPN domain-containing protein</fullName>
    </recommendedName>
</protein>
<dbReference type="KEGG" id="hgr:DW355_06605"/>
<sequence length="154" mass="17305">MSAKLDQLAFRFFKLFAQYEYALKAMGYGRAGNADAAEPEWDRFANEVGTLLLQAENPDVVAARTYLFENPPKRQVWVNGNAAWAEVPNVERSAQMLVAHIRRVRNNLYHGGKFHGQWIDPDRSLELLSKSLLLLEHLVSADAGLHEAIQGNAV</sequence>
<dbReference type="RefSeq" id="WP_131278659.1">
    <property type="nucleotide sequence ID" value="NZ_CP031395.1"/>
</dbReference>
<gene>
    <name evidence="1" type="ORF">DW355_06605</name>
</gene>
<dbReference type="OrthoDB" id="1442157at2"/>
<evidence type="ECO:0000313" key="2">
    <source>
        <dbReference type="Proteomes" id="UP000292939"/>
    </source>
</evidence>
<reference evidence="1 2" key="1">
    <citation type="submission" date="2018-07" db="EMBL/GenBank/DDBJ databases">
        <title>Exploring interactions and the metabolic potential of the ultra-small soil bacteria Hylemonella gracilis.</title>
        <authorList>
            <person name="Tyc O."/>
            <person name="Kulkarni P."/>
            <person name="Gawehns F."/>
            <person name="Hundscheid M."/>
            <person name="Zweers H."/>
            <person name="Garbeva P."/>
        </authorList>
    </citation>
    <scope>NUCLEOTIDE SEQUENCE [LARGE SCALE GENOMIC DNA]</scope>
    <source>
        <strain evidence="1 2">NS1</strain>
    </source>
</reference>
<organism evidence="1 2">
    <name type="scientific">Hylemonella gracilis</name>
    <dbReference type="NCBI Taxonomy" id="80880"/>
    <lineage>
        <taxon>Bacteria</taxon>
        <taxon>Pseudomonadati</taxon>
        <taxon>Pseudomonadota</taxon>
        <taxon>Betaproteobacteria</taxon>
        <taxon>Burkholderiales</taxon>
        <taxon>Comamonadaceae</taxon>
        <taxon>Hylemonella</taxon>
    </lineage>
</organism>
<dbReference type="Proteomes" id="UP000292939">
    <property type="component" value="Chromosome"/>
</dbReference>
<evidence type="ECO:0008006" key="3">
    <source>
        <dbReference type="Google" id="ProtNLM"/>
    </source>
</evidence>
<evidence type="ECO:0000313" key="1">
    <source>
        <dbReference type="EMBL" id="QBK04500.1"/>
    </source>
</evidence>
<proteinExistence type="predicted"/>
<dbReference type="AlphaFoldDB" id="A0A4P6UK62"/>
<accession>A0A4P6UK62</accession>